<protein>
    <submittedName>
        <fullName evidence="2">Chitinase</fullName>
    </submittedName>
</protein>
<dbReference type="Proteomes" id="UP000237990">
    <property type="component" value="Chromosome"/>
</dbReference>
<evidence type="ECO:0000313" key="2">
    <source>
        <dbReference type="EMBL" id="AVN65873.1"/>
    </source>
</evidence>
<evidence type="ECO:0000256" key="1">
    <source>
        <dbReference type="SAM" id="SignalP"/>
    </source>
</evidence>
<dbReference type="AlphaFoldDB" id="A0AAD0MNB9"/>
<organism evidence="2 3">
    <name type="scientific">Mesoplasma florum</name>
    <name type="common">Acholeplasma florum</name>
    <dbReference type="NCBI Taxonomy" id="2151"/>
    <lineage>
        <taxon>Bacteria</taxon>
        <taxon>Bacillati</taxon>
        <taxon>Mycoplasmatota</taxon>
        <taxon>Mollicutes</taxon>
        <taxon>Entomoplasmatales</taxon>
        <taxon>Entomoplasmataceae</taxon>
        <taxon>Mesoplasma</taxon>
    </lineage>
</organism>
<sequence>MKKLLALLGVVMLTTNIVVAGVAIANADKKPNKTNIKTLQTELQAILDTKDDAKWEVADLQSKVDEKYNVGEITVSLDGASADKINKEIKFKFKGNDKKYTGELVLTQKYSIEGQEEIKIETLNSAFSEILATKPHEAWTAEELQIIIDEKYGANEITVSLSDPSPSEVRENGKTQPIYFIGNDEEGSNPDIKYVGQTVLTHTYIEITEIDAQTINDKITKFTNTNKDVKYENLASAQEAVKTAITEIEGITDITFIADSVRAFEETSLNFKVVTDANHKIHESENNFSVSVNLDSTKEISTIQTELQTILTDAEHKNKAWELGELQAKIDEKYEPVEDVKQITVSFDHAQFNTEIGKYTQRIKFTGNGTFENTLTYKGEVTLEHSYKVTAEISTIQTELETILNNESHNSKAWTKDEIEKELSKKEEYNGITVTPKTVLFDEENSNQDVWIFTGNANENNDYLYTGATEVAHKWTNNTLVKTTVESSLNSLVSTQMTEEEALLALTNANITGLKIKSVNKIAKAIGPMSFVVKTELQESYSWDDKNFNGEFTITGNEIGSAEKLDEVITVKDLGALDNAEDATVKAALKDKNNDLDVDAIKLTISQGDAITTTSYTVKVESNNPNIYTGEVTDVVFTVSTGSVEKLDEVITVKDLGALDNAEDATVKAALKDKNNDLDVDAIKLTISQGDAITTTSYTVKVESNNPNIYTGEVTDVVFTVSTGSVEKLDEVITVKDLVL</sequence>
<feature type="signal peptide" evidence="1">
    <location>
        <begin position="1"/>
        <end position="20"/>
    </location>
</feature>
<dbReference type="RefSeq" id="WP_106420889.1">
    <property type="nucleotide sequence ID" value="NZ_CP022432.1"/>
</dbReference>
<accession>A0AAD0MNB9</accession>
<gene>
    <name evidence="2" type="ORF">MflW12_4680</name>
</gene>
<feature type="chain" id="PRO_5042001217" evidence="1">
    <location>
        <begin position="21"/>
        <end position="740"/>
    </location>
</feature>
<evidence type="ECO:0000313" key="3">
    <source>
        <dbReference type="Proteomes" id="UP000237990"/>
    </source>
</evidence>
<proteinExistence type="predicted"/>
<keyword evidence="1" id="KW-0732">Signal</keyword>
<reference evidence="2 3" key="1">
    <citation type="submission" date="2017-07" db="EMBL/GenBank/DDBJ databases">
        <title>Comparative genomic analysis of Mesoplasma florum.</title>
        <authorList>
            <person name="Baby V."/>
            <person name="Lachance J.-C."/>
            <person name="Gagnon J."/>
            <person name="Lucier J.-F."/>
            <person name="Matteau D."/>
            <person name="Knight T.F."/>
            <person name="Rodrigue S."/>
        </authorList>
    </citation>
    <scope>NUCLEOTIDE SEQUENCE [LARGE SCALE GENOMIC DNA]</scope>
    <source>
        <strain evidence="2 3">W12</strain>
    </source>
</reference>
<dbReference type="EMBL" id="CP022432">
    <property type="protein sequence ID" value="AVN65873.1"/>
    <property type="molecule type" value="Genomic_DNA"/>
</dbReference>
<name>A0AAD0MNB9_MESFO</name>